<dbReference type="InterPro" id="IPR026444">
    <property type="entry name" value="Secre_tail"/>
</dbReference>
<protein>
    <submittedName>
        <fullName evidence="15">Peptidase</fullName>
    </submittedName>
</protein>
<evidence type="ECO:0000256" key="10">
    <source>
        <dbReference type="ARBA" id="ARBA00023049"/>
    </source>
</evidence>
<reference evidence="15 16" key="1">
    <citation type="submission" date="2018-01" db="EMBL/GenBank/DDBJ databases">
        <title>The draft genome of Hanstruepera neustonica JCM19743.</title>
        <authorList>
            <person name="He R.-H."/>
            <person name="Du Z.-J."/>
        </authorList>
    </citation>
    <scope>NUCLEOTIDE SEQUENCE [LARGE SCALE GENOMIC DNA]</scope>
    <source>
        <strain evidence="15 16">JCM19743</strain>
    </source>
</reference>
<dbReference type="Gene3D" id="3.50.30.30">
    <property type="match status" value="1"/>
</dbReference>
<organism evidence="15 16">
    <name type="scientific">Hanstruepera neustonica</name>
    <dbReference type="NCBI Taxonomy" id="1445657"/>
    <lineage>
        <taxon>Bacteria</taxon>
        <taxon>Pseudomonadati</taxon>
        <taxon>Bacteroidota</taxon>
        <taxon>Flavobacteriia</taxon>
        <taxon>Flavobacteriales</taxon>
        <taxon>Flavobacteriaceae</taxon>
        <taxon>Hanstruepera</taxon>
    </lineage>
</organism>
<keyword evidence="9" id="KW-0862">Zinc</keyword>
<dbReference type="RefSeq" id="WP_103053120.1">
    <property type="nucleotide sequence ID" value="NZ_POWF01000012.1"/>
</dbReference>
<feature type="domain" description="PA" evidence="12">
    <location>
        <begin position="453"/>
        <end position="552"/>
    </location>
</feature>
<keyword evidence="7" id="KW-0732">Signal</keyword>
<dbReference type="GO" id="GO:0008270">
    <property type="term" value="F:zinc ion binding"/>
    <property type="evidence" value="ECO:0007669"/>
    <property type="project" value="InterPro"/>
</dbReference>
<dbReference type="SUPFAM" id="SSF55486">
    <property type="entry name" value="Metalloproteases ('zincins'), catalytic domain"/>
    <property type="match status" value="1"/>
</dbReference>
<dbReference type="Gene3D" id="1.10.390.10">
    <property type="entry name" value="Neutral Protease Domain 2"/>
    <property type="match status" value="1"/>
</dbReference>
<name>A0A2K1DVL0_9FLAO</name>
<dbReference type="CDD" id="cd09596">
    <property type="entry name" value="M36"/>
    <property type="match status" value="1"/>
</dbReference>
<evidence type="ECO:0000259" key="13">
    <source>
        <dbReference type="Pfam" id="PF07504"/>
    </source>
</evidence>
<feature type="domain" description="Secretion system C-terminal sorting" evidence="14">
    <location>
        <begin position="813"/>
        <end position="884"/>
    </location>
</feature>
<evidence type="ECO:0000256" key="6">
    <source>
        <dbReference type="ARBA" id="ARBA00022723"/>
    </source>
</evidence>
<evidence type="ECO:0000256" key="11">
    <source>
        <dbReference type="ARBA" id="ARBA00023145"/>
    </source>
</evidence>
<evidence type="ECO:0000256" key="3">
    <source>
        <dbReference type="ARBA" id="ARBA00006006"/>
    </source>
</evidence>
<evidence type="ECO:0000313" key="15">
    <source>
        <dbReference type="EMBL" id="PNQ72047.1"/>
    </source>
</evidence>
<proteinExistence type="inferred from homology"/>
<dbReference type="GO" id="GO:0005615">
    <property type="term" value="C:extracellular space"/>
    <property type="evidence" value="ECO:0007669"/>
    <property type="project" value="InterPro"/>
</dbReference>
<dbReference type="Proteomes" id="UP000236641">
    <property type="component" value="Unassembled WGS sequence"/>
</dbReference>
<dbReference type="InterPro" id="IPR046450">
    <property type="entry name" value="PA_dom_sf"/>
</dbReference>
<evidence type="ECO:0000256" key="8">
    <source>
        <dbReference type="ARBA" id="ARBA00022801"/>
    </source>
</evidence>
<gene>
    <name evidence="15" type="ORF">C1T31_13870</name>
</gene>
<keyword evidence="16" id="KW-1185">Reference proteome</keyword>
<dbReference type="NCBIfam" id="TIGR04183">
    <property type="entry name" value="Por_Secre_tail"/>
    <property type="match status" value="1"/>
</dbReference>
<dbReference type="CDD" id="cd04818">
    <property type="entry name" value="PA_subtilisin_1"/>
    <property type="match status" value="1"/>
</dbReference>
<comment type="subcellular location">
    <subcellularLocation>
        <location evidence="2">Secreted</location>
    </subcellularLocation>
</comment>
<dbReference type="EMBL" id="POWF01000012">
    <property type="protein sequence ID" value="PNQ72047.1"/>
    <property type="molecule type" value="Genomic_DNA"/>
</dbReference>
<keyword evidence="11" id="KW-0865">Zymogen</keyword>
<dbReference type="GO" id="GO:0006508">
    <property type="term" value="P:proteolysis"/>
    <property type="evidence" value="ECO:0007669"/>
    <property type="project" value="UniProtKB-KW"/>
</dbReference>
<dbReference type="AlphaFoldDB" id="A0A2K1DVL0"/>
<dbReference type="GO" id="GO:0004222">
    <property type="term" value="F:metalloendopeptidase activity"/>
    <property type="evidence" value="ECO:0007669"/>
    <property type="project" value="InterPro"/>
</dbReference>
<comment type="similarity">
    <text evidence="3">Belongs to the peptidase M36 family.</text>
</comment>
<dbReference type="Pfam" id="PF18962">
    <property type="entry name" value="Por_Secre_tail"/>
    <property type="match status" value="1"/>
</dbReference>
<dbReference type="Pfam" id="PF02128">
    <property type="entry name" value="Peptidase_M36"/>
    <property type="match status" value="1"/>
</dbReference>
<feature type="domain" description="FTP" evidence="13">
    <location>
        <begin position="70"/>
        <end position="105"/>
    </location>
</feature>
<evidence type="ECO:0000259" key="14">
    <source>
        <dbReference type="Pfam" id="PF18962"/>
    </source>
</evidence>
<dbReference type="InterPro" id="IPR003137">
    <property type="entry name" value="PA_domain"/>
</dbReference>
<dbReference type="OrthoDB" id="5377264at2"/>
<evidence type="ECO:0000256" key="1">
    <source>
        <dbReference type="ARBA" id="ARBA00001947"/>
    </source>
</evidence>
<dbReference type="InterPro" id="IPR050371">
    <property type="entry name" value="Fungal_virulence_M36"/>
</dbReference>
<dbReference type="InterPro" id="IPR027268">
    <property type="entry name" value="Peptidase_M4/M1_CTD_sf"/>
</dbReference>
<dbReference type="Gene3D" id="3.10.170.10">
    <property type="match status" value="1"/>
</dbReference>
<comment type="cofactor">
    <cofactor evidence="1">
        <name>Zn(2+)</name>
        <dbReference type="ChEBI" id="CHEBI:29105"/>
    </cofactor>
</comment>
<keyword evidence="6" id="KW-0479">Metal-binding</keyword>
<accession>A0A2K1DVL0</accession>
<keyword evidence="8" id="KW-0378">Hydrolase</keyword>
<evidence type="ECO:0000256" key="5">
    <source>
        <dbReference type="ARBA" id="ARBA00022670"/>
    </source>
</evidence>
<keyword evidence="5" id="KW-0645">Protease</keyword>
<dbReference type="InterPro" id="IPR011096">
    <property type="entry name" value="FTP_domain"/>
</dbReference>
<dbReference type="NCBIfam" id="NF038113">
    <property type="entry name" value="T9SSA_dep_M36"/>
    <property type="match status" value="1"/>
</dbReference>
<keyword evidence="10" id="KW-0482">Metalloprotease</keyword>
<evidence type="ECO:0000259" key="12">
    <source>
        <dbReference type="Pfam" id="PF02225"/>
    </source>
</evidence>
<dbReference type="PANTHER" id="PTHR33478">
    <property type="entry name" value="EXTRACELLULAR METALLOPROTEINASE MEP"/>
    <property type="match status" value="1"/>
</dbReference>
<evidence type="ECO:0000256" key="4">
    <source>
        <dbReference type="ARBA" id="ARBA00022525"/>
    </source>
</evidence>
<evidence type="ECO:0000256" key="2">
    <source>
        <dbReference type="ARBA" id="ARBA00004613"/>
    </source>
</evidence>
<comment type="caution">
    <text evidence="15">The sequence shown here is derived from an EMBL/GenBank/DDBJ whole genome shotgun (WGS) entry which is preliminary data.</text>
</comment>
<dbReference type="Pfam" id="PF02225">
    <property type="entry name" value="PA"/>
    <property type="match status" value="1"/>
</dbReference>
<dbReference type="PANTHER" id="PTHR33478:SF1">
    <property type="entry name" value="EXTRACELLULAR METALLOPROTEINASE MEP"/>
    <property type="match status" value="1"/>
</dbReference>
<dbReference type="SUPFAM" id="SSF52025">
    <property type="entry name" value="PA domain"/>
    <property type="match status" value="1"/>
</dbReference>
<sequence length="886" mass="96388">MKHNYLKFLSLLGFVLFVNMTFAQNGLMESEYGSKIQQYLDQEKESLNLTSSDIADLSISKEFFSKKTKITHVYVNQRYQGINIFNAISSVAIKDNSVFYYANNFIGNINERINTTSPQINAQTAIERVVSTLNLGAVQGLEQLEVNGHKYLFSEGNISKREIPVELVYYQTLEGDLMLAWDLSIYTVDAKNWWSVRVDAITGEILNQNDWILTCNFGDANHSNHGHISKDKDFEFNLFKSNSLVVDGSQYNVYAIPTESPNHGGRTLLTEPADVNASPFGWHDTDGNVGAEFTITRGNNVWAMEDRDANNDVGYSPDGTANLNFDFPLNINQAPALYEDVSITNLFYMNNIMHDVWYQYGFDEASGNFQQTNYTGQGVGNDFVFADGQDGAGLNNATFGTPGDGSNPGMTMFLWSASGPPGDPLTINNGSLAGDYPGLPAQYGGTLTSTPITADLVLVVDNNIGGMQSADPNDACNNITNGASLVGKIAVIRRGVCEFGFKTLAAENEGAVAVIIVNNVADPEFVSMGGGAVGDSVTIPAISVNQADGEAIIAALENGETINASLLDAGPYQRDGSLDNAIVGHEYGHGISNRLTGGAFASSCLTNPTQMGEGWSDWFSIMLTMTADEDFDTGRGIVTYSAGQGTDGIGIRNAKYSTNFSINGFTYADTNNTAAVSQPHGIGFIWATMLYDLAHAYVQKYGFDEDFYYGTGGNNRVMQLVIDGLKLQPCSPGFIDGRDALLAADMALTGGEDQCMIWEVFAARGLGLNASQGALFNRTDQVEDFTLPPDTLPTLANCTSLSVDEFNSNDYLIYPNPTNQNVFIKTNQNFGKVVLTLTDINGRQVYSKQVDLFGEVEIDMTPFQSGIYVLNIRGEFINSNDKIIKK</sequence>
<evidence type="ECO:0000313" key="16">
    <source>
        <dbReference type="Proteomes" id="UP000236641"/>
    </source>
</evidence>
<dbReference type="Pfam" id="PF07504">
    <property type="entry name" value="FTP"/>
    <property type="match status" value="1"/>
</dbReference>
<evidence type="ECO:0000256" key="7">
    <source>
        <dbReference type="ARBA" id="ARBA00022729"/>
    </source>
</evidence>
<evidence type="ECO:0000256" key="9">
    <source>
        <dbReference type="ARBA" id="ARBA00022833"/>
    </source>
</evidence>
<dbReference type="InterPro" id="IPR001842">
    <property type="entry name" value="Peptidase_M36"/>
</dbReference>
<keyword evidence="4" id="KW-0964">Secreted</keyword>